<keyword evidence="3" id="KW-1185">Reference proteome</keyword>
<evidence type="ECO:0000256" key="1">
    <source>
        <dbReference type="SAM" id="MobiDB-lite"/>
    </source>
</evidence>
<sequence>MPPQLFFLPKEAYALAAEQQGDEHERQQQGDEQQGDKQQSNKQQELERQSDCKQRLTRLSLSWEALKRKNSEAIDCIAEETSAKDRTGWFKRTQWDKHLQAYSDWKLLAYAIRSPRDDEPELQQVAAAVEQLVEQAVQGLSTLSIDTLRWLRSAEAKEPNVRPLGRMQNKESQQRAARLWARLLCYCIRLVAAEE</sequence>
<dbReference type="AlphaFoldDB" id="A0A9P4GYI0"/>
<proteinExistence type="predicted"/>
<gene>
    <name evidence="2" type="ORF">EK21DRAFT_118223</name>
</gene>
<protein>
    <submittedName>
        <fullName evidence="2">Uncharacterized protein</fullName>
    </submittedName>
</protein>
<dbReference type="OrthoDB" id="3796472at2759"/>
<organism evidence="2 3">
    <name type="scientific">Setomelanomma holmii</name>
    <dbReference type="NCBI Taxonomy" id="210430"/>
    <lineage>
        <taxon>Eukaryota</taxon>
        <taxon>Fungi</taxon>
        <taxon>Dikarya</taxon>
        <taxon>Ascomycota</taxon>
        <taxon>Pezizomycotina</taxon>
        <taxon>Dothideomycetes</taxon>
        <taxon>Pleosporomycetidae</taxon>
        <taxon>Pleosporales</taxon>
        <taxon>Pleosporineae</taxon>
        <taxon>Phaeosphaeriaceae</taxon>
        <taxon>Setomelanomma</taxon>
    </lineage>
</organism>
<name>A0A9P4GYI0_9PLEO</name>
<feature type="region of interest" description="Disordered" evidence="1">
    <location>
        <begin position="11"/>
        <end position="51"/>
    </location>
</feature>
<dbReference type="Proteomes" id="UP000799777">
    <property type="component" value="Unassembled WGS sequence"/>
</dbReference>
<accession>A0A9P4GYI0</accession>
<evidence type="ECO:0000313" key="3">
    <source>
        <dbReference type="Proteomes" id="UP000799777"/>
    </source>
</evidence>
<feature type="compositionally biased region" description="Low complexity" evidence="1">
    <location>
        <begin position="30"/>
        <end position="43"/>
    </location>
</feature>
<comment type="caution">
    <text evidence="2">The sequence shown here is derived from an EMBL/GenBank/DDBJ whole genome shotgun (WGS) entry which is preliminary data.</text>
</comment>
<evidence type="ECO:0000313" key="2">
    <source>
        <dbReference type="EMBL" id="KAF2024024.1"/>
    </source>
</evidence>
<reference evidence="2" key="1">
    <citation type="journal article" date="2020" name="Stud. Mycol.">
        <title>101 Dothideomycetes genomes: a test case for predicting lifestyles and emergence of pathogens.</title>
        <authorList>
            <person name="Haridas S."/>
            <person name="Albert R."/>
            <person name="Binder M."/>
            <person name="Bloem J."/>
            <person name="Labutti K."/>
            <person name="Salamov A."/>
            <person name="Andreopoulos B."/>
            <person name="Baker S."/>
            <person name="Barry K."/>
            <person name="Bills G."/>
            <person name="Bluhm B."/>
            <person name="Cannon C."/>
            <person name="Castanera R."/>
            <person name="Culley D."/>
            <person name="Daum C."/>
            <person name="Ezra D."/>
            <person name="Gonzalez J."/>
            <person name="Henrissat B."/>
            <person name="Kuo A."/>
            <person name="Liang C."/>
            <person name="Lipzen A."/>
            <person name="Lutzoni F."/>
            <person name="Magnuson J."/>
            <person name="Mondo S."/>
            <person name="Nolan M."/>
            <person name="Ohm R."/>
            <person name="Pangilinan J."/>
            <person name="Park H.-J."/>
            <person name="Ramirez L."/>
            <person name="Alfaro M."/>
            <person name="Sun H."/>
            <person name="Tritt A."/>
            <person name="Yoshinaga Y."/>
            <person name="Zwiers L.-H."/>
            <person name="Turgeon B."/>
            <person name="Goodwin S."/>
            <person name="Spatafora J."/>
            <person name="Crous P."/>
            <person name="Grigoriev I."/>
        </authorList>
    </citation>
    <scope>NUCLEOTIDE SEQUENCE</scope>
    <source>
        <strain evidence="2">CBS 110217</strain>
    </source>
</reference>
<dbReference type="EMBL" id="ML978313">
    <property type="protein sequence ID" value="KAF2024024.1"/>
    <property type="molecule type" value="Genomic_DNA"/>
</dbReference>